<reference evidence="5 6" key="1">
    <citation type="journal article" date="2019" name="Front. Microbiol.">
        <title>Ammonia Oxidation by the Arctic Terrestrial Thaumarchaeote Candidatus Nitrosocosmicus arcticus Is Stimulated by Increasing Temperatures.</title>
        <authorList>
            <person name="Alves R.J.E."/>
            <person name="Kerou M."/>
            <person name="Zappe A."/>
            <person name="Bittner R."/>
            <person name="Abby S.S."/>
            <person name="Schmidt H.A."/>
            <person name="Pfeifer K."/>
            <person name="Schleper C."/>
        </authorList>
    </citation>
    <scope>NUCLEOTIDE SEQUENCE [LARGE SCALE GENOMIC DNA]</scope>
    <source>
        <strain evidence="5 6">Kfb</strain>
    </source>
</reference>
<dbReference type="InterPro" id="IPR000644">
    <property type="entry name" value="CBS_dom"/>
</dbReference>
<keyword evidence="6" id="KW-1185">Reference proteome</keyword>
<feature type="domain" description="CBS" evidence="4">
    <location>
        <begin position="156"/>
        <end position="218"/>
    </location>
</feature>
<feature type="domain" description="CBS" evidence="4">
    <location>
        <begin position="238"/>
        <end position="293"/>
    </location>
</feature>
<dbReference type="CDD" id="cd02205">
    <property type="entry name" value="CBS_pair_SF"/>
    <property type="match status" value="1"/>
</dbReference>
<sequence length="406" mass="46268">MISQEVSRQLYSHLKDIRSKELRDLIEKPVLVKEDVPISKIIGIMTKEKSHEVFVQLSDKSLFCLNTRDILVARDINTMKSSTIGKRIPSLKQTDSVGNAARIMSLHRLRALPIVAESSHEIIGQVSSKRILQYILETFDKKKINFDKRIIASDLMTPELITTEPKDKVATARNIMVRDMIDHLPIVEQMHEGKNMVRGIVTSSDIMHILIPSERIARDAIVSEHDKHRLELEVSGIADRDIVTIGPNEDINSVINLLLNSNSSYALVKSLDTVLGIITFRDIISLLGEQVESEIPAYIIGLPEDPFESELVKSKFTNIIKLMHKISPEIIEARCKIKIKDVTGERKRYEISANIISPHRRYTYTSTNEYDIAKIFDEMSDSFKNQISRKKSGEKHKESVRYSPKE</sequence>
<dbReference type="PROSITE" id="PS51371">
    <property type="entry name" value="CBS"/>
    <property type="match status" value="3"/>
</dbReference>
<dbReference type="Pfam" id="PF00571">
    <property type="entry name" value="CBS"/>
    <property type="match status" value="3"/>
</dbReference>
<evidence type="ECO:0000256" key="3">
    <source>
        <dbReference type="SAM" id="MobiDB-lite"/>
    </source>
</evidence>
<evidence type="ECO:0000313" key="5">
    <source>
        <dbReference type="EMBL" id="TVP39446.1"/>
    </source>
</evidence>
<keyword evidence="1 2" id="KW-0129">CBS domain</keyword>
<dbReference type="InterPro" id="IPR046342">
    <property type="entry name" value="CBS_dom_sf"/>
</dbReference>
<evidence type="ECO:0000256" key="2">
    <source>
        <dbReference type="PROSITE-ProRule" id="PRU00703"/>
    </source>
</evidence>
<feature type="region of interest" description="Disordered" evidence="3">
    <location>
        <begin position="387"/>
        <end position="406"/>
    </location>
</feature>
<feature type="domain" description="CBS" evidence="4">
    <location>
        <begin position="84"/>
        <end position="141"/>
    </location>
</feature>
<dbReference type="EMBL" id="VOAH01000015">
    <property type="protein sequence ID" value="TVP39446.1"/>
    <property type="molecule type" value="Genomic_DNA"/>
</dbReference>
<dbReference type="InterPro" id="IPR051257">
    <property type="entry name" value="Diverse_CBS-Domain"/>
</dbReference>
<evidence type="ECO:0000256" key="1">
    <source>
        <dbReference type="ARBA" id="ARBA00023122"/>
    </source>
</evidence>
<accession>A0A557SS73</accession>
<name>A0A557SS73_9ARCH</name>
<dbReference type="Proteomes" id="UP000315289">
    <property type="component" value="Unassembled WGS sequence"/>
</dbReference>
<feature type="compositionally biased region" description="Basic and acidic residues" evidence="3">
    <location>
        <begin position="395"/>
        <end position="406"/>
    </location>
</feature>
<dbReference type="OrthoDB" id="8919at2157"/>
<proteinExistence type="predicted"/>
<dbReference type="SUPFAM" id="SSF54631">
    <property type="entry name" value="CBS-domain pair"/>
    <property type="match status" value="2"/>
</dbReference>
<dbReference type="Gene3D" id="3.10.580.10">
    <property type="entry name" value="CBS-domain"/>
    <property type="match status" value="2"/>
</dbReference>
<dbReference type="RefSeq" id="WP_144733677.1">
    <property type="nucleotide sequence ID" value="NZ_ML675590.1"/>
</dbReference>
<dbReference type="AlphaFoldDB" id="A0A557SS73"/>
<evidence type="ECO:0000313" key="6">
    <source>
        <dbReference type="Proteomes" id="UP000315289"/>
    </source>
</evidence>
<dbReference type="PANTHER" id="PTHR43080:SF2">
    <property type="entry name" value="CBS DOMAIN-CONTAINING PROTEIN"/>
    <property type="match status" value="1"/>
</dbReference>
<gene>
    <name evidence="5" type="ORF">NARC_150040</name>
</gene>
<dbReference type="PANTHER" id="PTHR43080">
    <property type="entry name" value="CBS DOMAIN-CONTAINING PROTEIN CBSX3, MITOCHONDRIAL"/>
    <property type="match status" value="1"/>
</dbReference>
<comment type="caution">
    <text evidence="5">The sequence shown here is derived from an EMBL/GenBank/DDBJ whole genome shotgun (WGS) entry which is preliminary data.</text>
</comment>
<dbReference type="SMART" id="SM00116">
    <property type="entry name" value="CBS"/>
    <property type="match status" value="4"/>
</dbReference>
<evidence type="ECO:0000259" key="4">
    <source>
        <dbReference type="PROSITE" id="PS51371"/>
    </source>
</evidence>
<protein>
    <submittedName>
        <fullName evidence="5">Putative CBS domain protein</fullName>
    </submittedName>
</protein>
<organism evidence="5 6">
    <name type="scientific">Candidatus Nitrosocosmicus arcticus</name>
    <dbReference type="NCBI Taxonomy" id="2035267"/>
    <lineage>
        <taxon>Archaea</taxon>
        <taxon>Nitrososphaerota</taxon>
        <taxon>Nitrososphaeria</taxon>
        <taxon>Nitrososphaerales</taxon>
        <taxon>Nitrososphaeraceae</taxon>
        <taxon>Candidatus Nitrosocosmicus</taxon>
    </lineage>
</organism>